<keyword evidence="1" id="KW-1133">Transmembrane helix</keyword>
<comment type="caution">
    <text evidence="2">The sequence shown here is derived from an EMBL/GenBank/DDBJ whole genome shotgun (WGS) entry which is preliminary data.</text>
</comment>
<protein>
    <submittedName>
        <fullName evidence="2">Uncharacterized protein</fullName>
    </submittedName>
</protein>
<dbReference type="EMBL" id="PKJX01000004">
    <property type="protein sequence ID" value="PLA56387.1"/>
    <property type="molecule type" value="Genomic_DNA"/>
</dbReference>
<feature type="transmembrane region" description="Helical" evidence="1">
    <location>
        <begin position="12"/>
        <end position="33"/>
    </location>
</feature>
<dbReference type="AlphaFoldDB" id="A0AAP8J047"/>
<organism evidence="2 3">
    <name type="scientific">Lacticaseibacillus rhamnosus</name>
    <name type="common">Lactobacillus rhamnosus</name>
    <dbReference type="NCBI Taxonomy" id="47715"/>
    <lineage>
        <taxon>Bacteria</taxon>
        <taxon>Bacillati</taxon>
        <taxon>Bacillota</taxon>
        <taxon>Bacilli</taxon>
        <taxon>Lactobacillales</taxon>
        <taxon>Lactobacillaceae</taxon>
        <taxon>Lacticaseibacillus</taxon>
    </lineage>
</organism>
<evidence type="ECO:0000313" key="3">
    <source>
        <dbReference type="Proteomes" id="UP000234212"/>
    </source>
</evidence>
<dbReference type="Proteomes" id="UP000234212">
    <property type="component" value="Unassembled WGS sequence"/>
</dbReference>
<accession>A0AAP8J047</accession>
<reference evidence="2 3" key="1">
    <citation type="submission" date="2017-12" db="EMBL/GenBank/DDBJ databases">
        <title>Phylogenetic diversity of female urinary microbiome.</title>
        <authorList>
            <person name="Thomas-White K."/>
            <person name="Wolfe A.J."/>
        </authorList>
    </citation>
    <scope>NUCLEOTIDE SEQUENCE [LARGE SCALE GENOMIC DNA]</scope>
    <source>
        <strain evidence="2 3">UMB0004</strain>
    </source>
</reference>
<keyword evidence="1" id="KW-0472">Membrane</keyword>
<sequence>MSILLFRRSFYHVYLTTLVHLANIGLQLILLIYQTTQRNTFKQIEGDKIVQHQFFKTFAIKKAA</sequence>
<proteinExistence type="predicted"/>
<keyword evidence="1" id="KW-0812">Transmembrane</keyword>
<evidence type="ECO:0000256" key="1">
    <source>
        <dbReference type="SAM" id="Phobius"/>
    </source>
</evidence>
<gene>
    <name evidence="2" type="ORF">CYJ91_09515</name>
</gene>
<name>A0AAP8J047_LACRH</name>
<evidence type="ECO:0000313" key="2">
    <source>
        <dbReference type="EMBL" id="PLA56387.1"/>
    </source>
</evidence>